<keyword evidence="3" id="KW-1185">Reference proteome</keyword>
<dbReference type="Gene3D" id="2.60.40.3930">
    <property type="match status" value="2"/>
</dbReference>
<evidence type="ECO:0000313" key="3">
    <source>
        <dbReference type="Proteomes" id="UP000253099"/>
    </source>
</evidence>
<dbReference type="NCBIfam" id="NF033903">
    <property type="entry name" value="VaFE_rpt"/>
    <property type="match status" value="2"/>
</dbReference>
<name>A0A366MFU6_9EURY</name>
<dbReference type="AlphaFoldDB" id="A0A366MFU6"/>
<dbReference type="InterPro" id="IPR041100">
    <property type="entry name" value="TQ"/>
</dbReference>
<reference evidence="2 3" key="1">
    <citation type="submission" date="2018-06" db="EMBL/GenBank/DDBJ databases">
        <title>Genomic insight into two independent archaeal endosymbiosis events.</title>
        <authorList>
            <person name="Lind A.E."/>
            <person name="Lewis W.H."/>
            <person name="Spang A."/>
            <person name="Guy L."/>
            <person name="Embley M.T."/>
            <person name="Ettema T.J.G."/>
        </authorList>
    </citation>
    <scope>NUCLEOTIDE SEQUENCE [LARGE SCALE GENOMIC DNA]</scope>
    <source>
        <strain evidence="2">NOE</strain>
    </source>
</reference>
<protein>
    <recommendedName>
        <fullName evidence="1">T-Q ester bond containing domain-containing protein</fullName>
    </recommendedName>
</protein>
<feature type="domain" description="T-Q ester bond containing" evidence="1">
    <location>
        <begin position="90"/>
        <end position="209"/>
    </location>
</feature>
<dbReference type="EMBL" id="NIZT01000003">
    <property type="protein sequence ID" value="RBQ24464.1"/>
    <property type="molecule type" value="Genomic_DNA"/>
</dbReference>
<proteinExistence type="predicted"/>
<sequence length="303" mass="33208">MWASITRVCVTDDAGHFETGTTPKEVNLAQRMFDSLSSNNPNVDTSKLTYKNSDGSILSFKIYTGVTDIISTRDDQLQDIIFVLYDLLNPSIGTNASENNTGSKNPIVKENMTIVDKVAYNDLVVGQTYTIVRILMDKFTGNAVMINGQNVTASKTFVANSSSGFIDLEFIFAASDLAGKSIVVFEKLFLNDFEVTSHEDINGIGQIIEFRNDTPEIKTSAKEKSTGLKKNIVGKAKTVIVNTISYINLIVGKQYTISGILMDKSTDNPLLVNGNEIKAERTFIPTTPNGTIDLEFIFHGSIS</sequence>
<feature type="domain" description="T-Q ester bond containing" evidence="1">
    <location>
        <begin position="215"/>
        <end position="297"/>
    </location>
</feature>
<organism evidence="2 3">
    <name type="scientific">Candidatus Methanobinarius endosymbioticus</name>
    <dbReference type="NCBI Taxonomy" id="2006182"/>
    <lineage>
        <taxon>Archaea</taxon>
        <taxon>Methanobacteriati</taxon>
        <taxon>Methanobacteriota</taxon>
        <taxon>Methanomada group</taxon>
        <taxon>Methanobacteria</taxon>
        <taxon>Methanobacteriales</taxon>
        <taxon>Methanobacteriaceae</taxon>
        <taxon>Candidatus Methanobinarius</taxon>
    </lineage>
</organism>
<dbReference type="Proteomes" id="UP000253099">
    <property type="component" value="Unassembled WGS sequence"/>
</dbReference>
<accession>A0A366MFU6</accession>
<gene>
    <name evidence="2" type="ORF">ALNOE001_01110</name>
</gene>
<comment type="caution">
    <text evidence="2">The sequence shown here is derived from an EMBL/GenBank/DDBJ whole genome shotgun (WGS) entry which is preliminary data.</text>
</comment>
<evidence type="ECO:0000259" key="1">
    <source>
        <dbReference type="Pfam" id="PF18202"/>
    </source>
</evidence>
<evidence type="ECO:0000313" key="2">
    <source>
        <dbReference type="EMBL" id="RBQ24464.1"/>
    </source>
</evidence>
<dbReference type="Pfam" id="PF18202">
    <property type="entry name" value="TQ"/>
    <property type="match status" value="2"/>
</dbReference>